<dbReference type="EMBL" id="FNTJ01000002">
    <property type="protein sequence ID" value="SED00668.1"/>
    <property type="molecule type" value="Genomic_DNA"/>
</dbReference>
<accession>A0A1H4X6Y0</accession>
<evidence type="ECO:0000313" key="1">
    <source>
        <dbReference type="EMBL" id="SED00668.1"/>
    </source>
</evidence>
<organism evidence="1 2">
    <name type="scientific">Pseudomonas saponiphila</name>
    <dbReference type="NCBI Taxonomy" id="556534"/>
    <lineage>
        <taxon>Bacteria</taxon>
        <taxon>Pseudomonadati</taxon>
        <taxon>Pseudomonadota</taxon>
        <taxon>Gammaproteobacteria</taxon>
        <taxon>Pseudomonadales</taxon>
        <taxon>Pseudomonadaceae</taxon>
        <taxon>Pseudomonas</taxon>
    </lineage>
</organism>
<evidence type="ECO:0000313" key="2">
    <source>
        <dbReference type="Proteomes" id="UP000198982"/>
    </source>
</evidence>
<dbReference type="RefSeq" id="WP_244168964.1">
    <property type="nucleotide sequence ID" value="NZ_FNTJ01000002.1"/>
</dbReference>
<reference evidence="2" key="1">
    <citation type="submission" date="2016-10" db="EMBL/GenBank/DDBJ databases">
        <authorList>
            <person name="Varghese N."/>
            <person name="Submissions S."/>
        </authorList>
    </citation>
    <scope>NUCLEOTIDE SEQUENCE [LARGE SCALE GENOMIC DNA]</scope>
    <source>
        <strain evidence="2">DSM 9751</strain>
    </source>
</reference>
<proteinExistence type="predicted"/>
<protein>
    <submittedName>
        <fullName evidence="1">Uncharacterized protein</fullName>
    </submittedName>
</protein>
<sequence>MAGLQYSLALTLGKTLSSVSLGRVSFRSGTFGSVFSAGVEAQAASKTANASGSALNNFNGYSLIGE</sequence>
<gene>
    <name evidence="1" type="ORF">SAMN05216178_5786</name>
</gene>
<keyword evidence="2" id="KW-1185">Reference proteome</keyword>
<dbReference type="AlphaFoldDB" id="A0A1H4X6Y0"/>
<dbReference type="Proteomes" id="UP000198982">
    <property type="component" value="Unassembled WGS sequence"/>
</dbReference>
<name>A0A1H4X6Y0_9PSED</name>